<evidence type="ECO:0000259" key="1">
    <source>
        <dbReference type="Pfam" id="PF12444"/>
    </source>
</evidence>
<comment type="caution">
    <text evidence="2">The sequence shown here is derived from an EMBL/GenBank/DDBJ whole genome shotgun (WGS) entry which is preliminary data.</text>
</comment>
<sequence length="100" mass="10668">MAEMEIQTKTTDLVNNNDDNVAAAAAAIIVPITKYSIPLAVAASGIDQHSSTIKQSTNGGSIHHLNDDTNPEIYEAVSKVLQNYSWSLVPKTTKPVSSNT</sequence>
<organism evidence="2 3">
    <name type="scientific">Euroglyphus maynei</name>
    <name type="common">Mayne's house dust mite</name>
    <dbReference type="NCBI Taxonomy" id="6958"/>
    <lineage>
        <taxon>Eukaryota</taxon>
        <taxon>Metazoa</taxon>
        <taxon>Ecdysozoa</taxon>
        <taxon>Arthropoda</taxon>
        <taxon>Chelicerata</taxon>
        <taxon>Arachnida</taxon>
        <taxon>Acari</taxon>
        <taxon>Acariformes</taxon>
        <taxon>Sarcoptiformes</taxon>
        <taxon>Astigmata</taxon>
        <taxon>Psoroptidia</taxon>
        <taxon>Analgoidea</taxon>
        <taxon>Pyroglyphidae</taxon>
        <taxon>Pyroglyphinae</taxon>
        <taxon>Euroglyphus</taxon>
    </lineage>
</organism>
<dbReference type="EMBL" id="MUJZ01047365">
    <property type="protein sequence ID" value="OTF74378.1"/>
    <property type="molecule type" value="Genomic_DNA"/>
</dbReference>
<keyword evidence="3" id="KW-1185">Reference proteome</keyword>
<gene>
    <name evidence="2" type="ORF">BLA29_011430</name>
</gene>
<accession>A0A1Y3B334</accession>
<dbReference type="Pfam" id="PF12444">
    <property type="entry name" value="Sox_N"/>
    <property type="match status" value="1"/>
</dbReference>
<dbReference type="InterPro" id="IPR022151">
    <property type="entry name" value="Sox_N"/>
</dbReference>
<proteinExistence type="predicted"/>
<evidence type="ECO:0000313" key="3">
    <source>
        <dbReference type="Proteomes" id="UP000194236"/>
    </source>
</evidence>
<feature type="non-terminal residue" evidence="2">
    <location>
        <position position="100"/>
    </location>
</feature>
<protein>
    <recommendedName>
        <fullName evidence="1">Sox developmental protein N-terminal domain-containing protein</fullName>
    </recommendedName>
</protein>
<reference evidence="2 3" key="1">
    <citation type="submission" date="2017-03" db="EMBL/GenBank/DDBJ databases">
        <title>Genome Survey of Euroglyphus maynei.</title>
        <authorList>
            <person name="Arlian L.G."/>
            <person name="Morgan M.S."/>
            <person name="Rider S.D."/>
        </authorList>
    </citation>
    <scope>NUCLEOTIDE SEQUENCE [LARGE SCALE GENOMIC DNA]</scope>
    <source>
        <strain evidence="2">Arlian Lab</strain>
        <tissue evidence="2">Whole body</tissue>
    </source>
</reference>
<dbReference type="Proteomes" id="UP000194236">
    <property type="component" value="Unassembled WGS sequence"/>
</dbReference>
<evidence type="ECO:0000313" key="2">
    <source>
        <dbReference type="EMBL" id="OTF74378.1"/>
    </source>
</evidence>
<feature type="domain" description="Sox developmental protein N-terminal" evidence="1">
    <location>
        <begin position="42"/>
        <end position="91"/>
    </location>
</feature>
<dbReference type="AlphaFoldDB" id="A0A1Y3B334"/>
<name>A0A1Y3B334_EURMA</name>